<accession>A0ABU4VES6</accession>
<protein>
    <submittedName>
        <fullName evidence="2">Class I SAM-dependent methyltransferase</fullName>
        <ecNumber evidence="2">2.1.-.-</ecNumber>
    </submittedName>
</protein>
<comment type="caution">
    <text evidence="2">The sequence shown here is derived from an EMBL/GenBank/DDBJ whole genome shotgun (WGS) entry which is preliminary data.</text>
</comment>
<dbReference type="PANTHER" id="PTHR42912:SF93">
    <property type="entry name" value="N6-ADENOSINE-METHYLTRANSFERASE TMT1A"/>
    <property type="match status" value="1"/>
</dbReference>
<gene>
    <name evidence="2" type="ORF">SK069_01705</name>
</gene>
<dbReference type="Proteomes" id="UP001277761">
    <property type="component" value="Unassembled WGS sequence"/>
</dbReference>
<dbReference type="EMBL" id="JAXAVX010000001">
    <property type="protein sequence ID" value="MDX8150295.1"/>
    <property type="molecule type" value="Genomic_DNA"/>
</dbReference>
<dbReference type="Pfam" id="PF13649">
    <property type="entry name" value="Methyltransf_25"/>
    <property type="match status" value="1"/>
</dbReference>
<name>A0ABU4VES6_9ACTN</name>
<evidence type="ECO:0000313" key="2">
    <source>
        <dbReference type="EMBL" id="MDX8150295.1"/>
    </source>
</evidence>
<dbReference type="Gene3D" id="3.40.50.150">
    <property type="entry name" value="Vaccinia Virus protein VP39"/>
    <property type="match status" value="1"/>
</dbReference>
<dbReference type="CDD" id="cd02440">
    <property type="entry name" value="AdoMet_MTases"/>
    <property type="match status" value="1"/>
</dbReference>
<keyword evidence="2" id="KW-0808">Transferase</keyword>
<dbReference type="EC" id="2.1.-.-" evidence="2"/>
<evidence type="ECO:0000313" key="3">
    <source>
        <dbReference type="Proteomes" id="UP001277761"/>
    </source>
</evidence>
<dbReference type="InterPro" id="IPR050508">
    <property type="entry name" value="Methyltransf_Superfamily"/>
</dbReference>
<sequence>MTASFRDTGEDAAAASPSVATPGWYDRWSSDYDAQRRQLIPPFDAFYGTAVEVAAAGRGDGRGTRVLDLGAGTGLLAAAVADALPRAELVLLDEAPGMLDQARVRLAALGDRVAFVRASMEDPWPAGGYDLVVSSLAIHHLDHAGKRTLFARVRQALRPGGTFVNAEQIAGPTPATDALNVARWGRQIAAAGITADQRAQADARMALDRPAPVEDQVRWLREAGFAEADCVFKQWRFAVYAGWRDATAMELAA</sequence>
<keyword evidence="2" id="KW-0489">Methyltransferase</keyword>
<dbReference type="GO" id="GO:0008168">
    <property type="term" value="F:methyltransferase activity"/>
    <property type="evidence" value="ECO:0007669"/>
    <property type="project" value="UniProtKB-KW"/>
</dbReference>
<evidence type="ECO:0000259" key="1">
    <source>
        <dbReference type="Pfam" id="PF13649"/>
    </source>
</evidence>
<keyword evidence="3" id="KW-1185">Reference proteome</keyword>
<dbReference type="SUPFAM" id="SSF53335">
    <property type="entry name" value="S-adenosyl-L-methionine-dependent methyltransferases"/>
    <property type="match status" value="1"/>
</dbReference>
<feature type="domain" description="Methyltransferase" evidence="1">
    <location>
        <begin position="66"/>
        <end position="161"/>
    </location>
</feature>
<dbReference type="InterPro" id="IPR029063">
    <property type="entry name" value="SAM-dependent_MTases_sf"/>
</dbReference>
<dbReference type="RefSeq" id="WP_319952446.1">
    <property type="nucleotide sequence ID" value="NZ_JAXAVX010000001.1"/>
</dbReference>
<dbReference type="PANTHER" id="PTHR42912">
    <property type="entry name" value="METHYLTRANSFERASE"/>
    <property type="match status" value="1"/>
</dbReference>
<dbReference type="GO" id="GO:0032259">
    <property type="term" value="P:methylation"/>
    <property type="evidence" value="ECO:0007669"/>
    <property type="project" value="UniProtKB-KW"/>
</dbReference>
<organism evidence="2 3">
    <name type="scientific">Patulibacter brassicae</name>
    <dbReference type="NCBI Taxonomy" id="1705717"/>
    <lineage>
        <taxon>Bacteria</taxon>
        <taxon>Bacillati</taxon>
        <taxon>Actinomycetota</taxon>
        <taxon>Thermoleophilia</taxon>
        <taxon>Solirubrobacterales</taxon>
        <taxon>Patulibacteraceae</taxon>
        <taxon>Patulibacter</taxon>
    </lineage>
</organism>
<proteinExistence type="predicted"/>
<dbReference type="InterPro" id="IPR041698">
    <property type="entry name" value="Methyltransf_25"/>
</dbReference>
<reference evidence="2 3" key="1">
    <citation type="submission" date="2023-11" db="EMBL/GenBank/DDBJ databases">
        <authorList>
            <person name="Xu M."/>
            <person name="Jiang T."/>
        </authorList>
    </citation>
    <scope>NUCLEOTIDE SEQUENCE [LARGE SCALE GENOMIC DNA]</scope>
    <source>
        <strain evidence="2 3">SD</strain>
    </source>
</reference>